<sequence length="215" mass="22901">MSTLPQDRSFPAVSTAARTSLCVAYGMAILFKMPPWAWSNLDEMPGPVADNRPLCSPQGFFLSGTPQPASVVGAAPNAWFVLPPPAGGILRRAKVQSQEKARGLMALSICSMCEVALGDPLAGSTSLSLAKFPLARRTDAIPTPLPSSSLLLQILSSPAGPPQNSVYCTMREDECLSMIAATNTCRSFRGARLDRVLAAYRVSCFAAARPLLRLF</sequence>
<dbReference type="AlphaFoldDB" id="A0A081CN82"/>
<dbReference type="Proteomes" id="UP000053758">
    <property type="component" value="Unassembled WGS sequence"/>
</dbReference>
<name>A0A081CN82_PSEA2</name>
<reference evidence="1" key="1">
    <citation type="submission" date="2014-07" db="EMBL/GenBank/DDBJ databases">
        <title>Draft genome sequence of the yeast Pseudozyma antarctica JCM 10317 known as a producer of lipase B which used in a wide range of industrial applications.</title>
        <authorList>
            <person name="Morita T."/>
            <person name="Saika A."/>
            <person name="Koike H."/>
        </authorList>
    </citation>
    <scope>NUCLEOTIDE SEQUENCE</scope>
    <source>
        <strain evidence="1">JCM 10317</strain>
    </source>
</reference>
<dbReference type="RefSeq" id="XP_014653664.1">
    <property type="nucleotide sequence ID" value="XM_014798178.1"/>
</dbReference>
<dbReference type="HOGENOM" id="CLU_1283102_0_0_1"/>
<accession>A0A081CN82</accession>
<evidence type="ECO:0000313" key="2">
    <source>
        <dbReference type="Proteomes" id="UP000053758"/>
    </source>
</evidence>
<evidence type="ECO:0000313" key="1">
    <source>
        <dbReference type="EMBL" id="GAK68128.1"/>
    </source>
</evidence>
<proteinExistence type="predicted"/>
<organism evidence="1">
    <name type="scientific">Pseudozyma antarctica</name>
    <name type="common">Yeast</name>
    <name type="synonym">Candida antarctica</name>
    <dbReference type="NCBI Taxonomy" id="84753"/>
    <lineage>
        <taxon>Eukaryota</taxon>
        <taxon>Fungi</taxon>
        <taxon>Dikarya</taxon>
        <taxon>Basidiomycota</taxon>
        <taxon>Ustilaginomycotina</taxon>
        <taxon>Ustilaginomycetes</taxon>
        <taxon>Ustilaginales</taxon>
        <taxon>Ustilaginaceae</taxon>
        <taxon>Moesziomyces</taxon>
    </lineage>
</organism>
<keyword evidence="2" id="KW-1185">Reference proteome</keyword>
<dbReference type="GeneID" id="26307174"/>
<protein>
    <submittedName>
        <fullName evidence="1">Uncharacterized protein</fullName>
    </submittedName>
</protein>
<gene>
    <name evidence="1" type="ORF">PAN0_042c6362</name>
</gene>
<dbReference type="EMBL" id="DF830109">
    <property type="protein sequence ID" value="GAK68128.1"/>
    <property type="molecule type" value="Genomic_DNA"/>
</dbReference>